<dbReference type="GO" id="GO:0004631">
    <property type="term" value="F:phosphomevalonate kinase activity"/>
    <property type="evidence" value="ECO:0007669"/>
    <property type="project" value="UniProtKB-EC"/>
</dbReference>
<proteinExistence type="predicted"/>
<comment type="pathway">
    <text evidence="9">Isoprenoid biosynthesis; isopentenyl diphosphate biosynthesis via mevalonate pathway; isopentenyl diphosphate from (R)-mevalonate: step 1/3.</text>
</comment>
<evidence type="ECO:0000256" key="3">
    <source>
        <dbReference type="ARBA" id="ARBA00022679"/>
    </source>
</evidence>
<evidence type="ECO:0000313" key="12">
    <source>
        <dbReference type="EMBL" id="MBY8882372.1"/>
    </source>
</evidence>
<dbReference type="SUPFAM" id="SSF54211">
    <property type="entry name" value="Ribosomal protein S5 domain 2-like"/>
    <property type="match status" value="1"/>
</dbReference>
<keyword evidence="1" id="KW-0963">Cytoplasm</keyword>
<reference evidence="12 13" key="1">
    <citation type="submission" date="2021-08" db="EMBL/GenBank/DDBJ databases">
        <title>WGS of actinomycetes from Thailand.</title>
        <authorList>
            <person name="Thawai C."/>
        </authorList>
    </citation>
    <scope>NUCLEOTIDE SEQUENCE [LARGE SCALE GENOMIC DNA]</scope>
    <source>
        <strain evidence="12 13">PLK6-54</strain>
    </source>
</reference>
<protein>
    <submittedName>
        <fullName evidence="12">Phosphomevalonate kinase</fullName>
        <ecNumber evidence="12">2.7.4.2</ecNumber>
    </submittedName>
</protein>
<name>A0ABS7QGT0_9ACTN</name>
<dbReference type="Gene3D" id="3.30.230.10">
    <property type="match status" value="1"/>
</dbReference>
<feature type="domain" description="GHMP kinase C-terminal" evidence="11">
    <location>
        <begin position="295"/>
        <end position="336"/>
    </location>
</feature>
<keyword evidence="6" id="KW-0067">ATP-binding</keyword>
<dbReference type="EC" id="2.7.4.2" evidence="12"/>
<dbReference type="Gene3D" id="3.30.70.890">
    <property type="entry name" value="GHMP kinase, C-terminal domain"/>
    <property type="match status" value="1"/>
</dbReference>
<keyword evidence="5 12" id="KW-0418">Kinase</keyword>
<evidence type="ECO:0000256" key="4">
    <source>
        <dbReference type="ARBA" id="ARBA00022741"/>
    </source>
</evidence>
<keyword evidence="8" id="KW-0443">Lipid metabolism</keyword>
<evidence type="ECO:0000256" key="6">
    <source>
        <dbReference type="ARBA" id="ARBA00022840"/>
    </source>
</evidence>
<evidence type="ECO:0000259" key="10">
    <source>
        <dbReference type="Pfam" id="PF00288"/>
    </source>
</evidence>
<dbReference type="Pfam" id="PF08544">
    <property type="entry name" value="GHMP_kinases_C"/>
    <property type="match status" value="1"/>
</dbReference>
<dbReference type="PRINTS" id="PR00959">
    <property type="entry name" value="MEVGALKINASE"/>
</dbReference>
<dbReference type="InterPro" id="IPR005917">
    <property type="entry name" value="Pmev_kinase_bact"/>
</dbReference>
<evidence type="ECO:0000256" key="2">
    <source>
        <dbReference type="ARBA" id="ARBA00022516"/>
    </source>
</evidence>
<keyword evidence="4" id="KW-0547">Nucleotide-binding</keyword>
<dbReference type="EMBL" id="JAINZZ010000071">
    <property type="protein sequence ID" value="MBY8882372.1"/>
    <property type="molecule type" value="Genomic_DNA"/>
</dbReference>
<evidence type="ECO:0000256" key="9">
    <source>
        <dbReference type="ARBA" id="ARBA00029438"/>
    </source>
</evidence>
<evidence type="ECO:0000256" key="7">
    <source>
        <dbReference type="ARBA" id="ARBA00022842"/>
    </source>
</evidence>
<keyword evidence="3 12" id="KW-0808">Transferase</keyword>
<evidence type="ECO:0000313" key="13">
    <source>
        <dbReference type="Proteomes" id="UP000778578"/>
    </source>
</evidence>
<feature type="domain" description="GHMP kinase N-terminal" evidence="10">
    <location>
        <begin position="98"/>
        <end position="180"/>
    </location>
</feature>
<evidence type="ECO:0000256" key="8">
    <source>
        <dbReference type="ARBA" id="ARBA00023098"/>
    </source>
</evidence>
<dbReference type="Proteomes" id="UP000778578">
    <property type="component" value="Unassembled WGS sequence"/>
</dbReference>
<keyword evidence="7" id="KW-0460">Magnesium</keyword>
<dbReference type="RefSeq" id="WP_222968625.1">
    <property type="nucleotide sequence ID" value="NZ_JAINZZ010000071.1"/>
</dbReference>
<gene>
    <name evidence="12" type="ORF">K7862_32755</name>
</gene>
<dbReference type="InterPro" id="IPR020568">
    <property type="entry name" value="Ribosomal_Su5_D2-typ_SF"/>
</dbReference>
<accession>A0ABS7QGT0</accession>
<comment type="caution">
    <text evidence="12">The sequence shown here is derived from an EMBL/GenBank/DDBJ whole genome shotgun (WGS) entry which is preliminary data.</text>
</comment>
<organism evidence="12 13">
    <name type="scientific">Actinacidiphila acidipaludis</name>
    <dbReference type="NCBI Taxonomy" id="2873382"/>
    <lineage>
        <taxon>Bacteria</taxon>
        <taxon>Bacillati</taxon>
        <taxon>Actinomycetota</taxon>
        <taxon>Actinomycetes</taxon>
        <taxon>Kitasatosporales</taxon>
        <taxon>Streptomycetaceae</taxon>
        <taxon>Actinacidiphila</taxon>
    </lineage>
</organism>
<evidence type="ECO:0000256" key="1">
    <source>
        <dbReference type="ARBA" id="ARBA00022490"/>
    </source>
</evidence>
<dbReference type="SUPFAM" id="SSF55060">
    <property type="entry name" value="GHMP Kinase, C-terminal domain"/>
    <property type="match status" value="1"/>
</dbReference>
<dbReference type="InterPro" id="IPR006204">
    <property type="entry name" value="GHMP_kinase_N_dom"/>
</dbReference>
<dbReference type="InterPro" id="IPR014721">
    <property type="entry name" value="Ribsml_uS5_D2-typ_fold_subgr"/>
</dbReference>
<evidence type="ECO:0000256" key="5">
    <source>
        <dbReference type="ARBA" id="ARBA00022777"/>
    </source>
</evidence>
<dbReference type="InterPro" id="IPR006205">
    <property type="entry name" value="Mev_gal_kin"/>
</dbReference>
<dbReference type="PANTHER" id="PTHR43290">
    <property type="entry name" value="MEVALONATE KINASE"/>
    <property type="match status" value="1"/>
</dbReference>
<dbReference type="InterPro" id="IPR013750">
    <property type="entry name" value="GHMP_kinase_C_dom"/>
</dbReference>
<dbReference type="Pfam" id="PF00288">
    <property type="entry name" value="GHMP_kinases_N"/>
    <property type="match status" value="1"/>
</dbReference>
<dbReference type="NCBIfam" id="TIGR01220">
    <property type="entry name" value="Pmev_kin_Gr_pos"/>
    <property type="match status" value="1"/>
</dbReference>
<keyword evidence="2" id="KW-0444">Lipid biosynthesis</keyword>
<sequence>MSGPGVVVRRAPGKLFVAGEYAVVDGGSPAVLVAVDRYVTVTLTPRQVPGVEISSDLGPAGSTWSWAGTRLIPAPGTDPAVEGRLAHVRSAIETVAGLLAARGRGLPGCHLAVTSTLHEGGTKYGLGSSGAVTVAAIDALCAFAGLDTDAEQRFRLALLATAALDPRASGGDLAASTWGGWVCYQAPDRAHLARLAARDGVAAALTAPWPGLGLRTLTAPAGLDLQVGWTGRPASTAALVAGLDAASWRGGPAHERFVTATNDCVRALVAALDGGQAAGVLQQVDAAGRQLAVLDEQVGLGVFTPALRALVEAARQAGGAAKPSGAGGGDCGIALLAAGAPHSRAWLHRAWNRAGVLPLPLKVAATIAR</sequence>
<evidence type="ECO:0000259" key="11">
    <source>
        <dbReference type="Pfam" id="PF08544"/>
    </source>
</evidence>
<dbReference type="InterPro" id="IPR036554">
    <property type="entry name" value="GHMP_kinase_C_sf"/>
</dbReference>
<keyword evidence="13" id="KW-1185">Reference proteome</keyword>
<dbReference type="PANTHER" id="PTHR43290:SF2">
    <property type="entry name" value="MEVALONATE KINASE"/>
    <property type="match status" value="1"/>
</dbReference>